<name>A0ABD0BGS0_CORUL</name>
<protein>
    <submittedName>
        <fullName evidence="1">Uncharacterized protein</fullName>
    </submittedName>
</protein>
<accession>A0ABD0BGS0</accession>
<evidence type="ECO:0000313" key="2">
    <source>
        <dbReference type="Proteomes" id="UP001205910"/>
    </source>
</evidence>
<organism evidence="1 2">
    <name type="scientific">Corynebacterium ulcerans</name>
    <dbReference type="NCBI Taxonomy" id="65058"/>
    <lineage>
        <taxon>Bacteria</taxon>
        <taxon>Bacillati</taxon>
        <taxon>Actinomycetota</taxon>
        <taxon>Actinomycetes</taxon>
        <taxon>Mycobacteriales</taxon>
        <taxon>Corynebacteriaceae</taxon>
        <taxon>Corynebacterium</taxon>
    </lineage>
</organism>
<proteinExistence type="predicted"/>
<dbReference type="EMBL" id="BQFK01000001">
    <property type="protein sequence ID" value="GJJ42059.1"/>
    <property type="molecule type" value="Genomic_DNA"/>
</dbReference>
<dbReference type="Proteomes" id="UP001205910">
    <property type="component" value="Unassembled WGS sequence"/>
</dbReference>
<evidence type="ECO:0000313" key="1">
    <source>
        <dbReference type="EMBL" id="GJJ42059.1"/>
    </source>
</evidence>
<comment type="caution">
    <text evidence="1">The sequence shown here is derived from an EMBL/GenBank/DDBJ whole genome shotgun (WGS) entry which is preliminary data.</text>
</comment>
<sequence length="88" mass="9546">MEISSGYAPPKEALTTFQPSLSVKSIMGCAEAITKAKEEHAPHPREVKYHFHPALGHMGDTRNIKVPTIKYAAPHSRPTAAPLGESNI</sequence>
<gene>
    <name evidence="1" type="ORF">CULCOIPH005_02480</name>
</gene>
<reference evidence="1 2" key="1">
    <citation type="submission" date="2021-11" db="EMBL/GenBank/DDBJ databases">
        <title>Whole genome sequences of diphtheriae toxin producing Corynebacterium ulcerans isolates from cats in Osaka, Japan.</title>
        <authorList>
            <person name="Umeda K."/>
            <person name="Hirai Y."/>
        </authorList>
    </citation>
    <scope>NUCLEOTIDE SEQUENCE [LARGE SCALE GENOMIC DNA]</scope>
    <source>
        <strain evidence="1 2">12109B-1</strain>
    </source>
</reference>
<dbReference type="AlphaFoldDB" id="A0ABD0BGS0"/>